<accession>A0A8K0CR61</accession>
<keyword evidence="2" id="KW-1185">Reference proteome</keyword>
<dbReference type="OrthoDB" id="10025891at2759"/>
<dbReference type="EMBL" id="VTPC01013254">
    <property type="protein sequence ID" value="KAF2892100.1"/>
    <property type="molecule type" value="Genomic_DNA"/>
</dbReference>
<evidence type="ECO:0000313" key="1">
    <source>
        <dbReference type="EMBL" id="KAF2892100.1"/>
    </source>
</evidence>
<dbReference type="AlphaFoldDB" id="A0A8K0CR61"/>
<comment type="caution">
    <text evidence="1">The sequence shown here is derived from an EMBL/GenBank/DDBJ whole genome shotgun (WGS) entry which is preliminary data.</text>
</comment>
<proteinExistence type="predicted"/>
<name>A0A8K0CR61_IGNLU</name>
<gene>
    <name evidence="1" type="ORF">ILUMI_14073</name>
</gene>
<protein>
    <submittedName>
        <fullName evidence="1">Uncharacterized protein</fullName>
    </submittedName>
</protein>
<evidence type="ECO:0000313" key="2">
    <source>
        <dbReference type="Proteomes" id="UP000801492"/>
    </source>
</evidence>
<reference evidence="1" key="1">
    <citation type="submission" date="2019-08" db="EMBL/GenBank/DDBJ databases">
        <title>The genome of the North American firefly Photinus pyralis.</title>
        <authorList>
            <consortium name="Photinus pyralis genome working group"/>
            <person name="Fallon T.R."/>
            <person name="Sander Lower S.E."/>
            <person name="Weng J.-K."/>
        </authorList>
    </citation>
    <scope>NUCLEOTIDE SEQUENCE</scope>
    <source>
        <strain evidence="1">TRF0915ILg1</strain>
        <tissue evidence="1">Whole body</tissue>
    </source>
</reference>
<dbReference type="Proteomes" id="UP000801492">
    <property type="component" value="Unassembled WGS sequence"/>
</dbReference>
<sequence length="136" mass="15917">MTDLPRYTVGKVIRTYKGRLSTERKPGSSQKTGFQNTNLAVWIRQSYRRNPNLFERTVANQFATSKAMEKERRAKSRARKLYDFFTKFDCCVMEDETYCVADVIQIPDQEFHVASQGEKIAEQLRPETLTNTPRHF</sequence>
<organism evidence="1 2">
    <name type="scientific">Ignelater luminosus</name>
    <name type="common">Cucubano</name>
    <name type="synonym">Pyrophorus luminosus</name>
    <dbReference type="NCBI Taxonomy" id="2038154"/>
    <lineage>
        <taxon>Eukaryota</taxon>
        <taxon>Metazoa</taxon>
        <taxon>Ecdysozoa</taxon>
        <taxon>Arthropoda</taxon>
        <taxon>Hexapoda</taxon>
        <taxon>Insecta</taxon>
        <taxon>Pterygota</taxon>
        <taxon>Neoptera</taxon>
        <taxon>Endopterygota</taxon>
        <taxon>Coleoptera</taxon>
        <taxon>Polyphaga</taxon>
        <taxon>Elateriformia</taxon>
        <taxon>Elateroidea</taxon>
        <taxon>Elateridae</taxon>
        <taxon>Agrypninae</taxon>
        <taxon>Pyrophorini</taxon>
        <taxon>Ignelater</taxon>
    </lineage>
</organism>